<dbReference type="EMBL" id="BAAATK010000001">
    <property type="protein sequence ID" value="GAA2420244.1"/>
    <property type="molecule type" value="Genomic_DNA"/>
</dbReference>
<protein>
    <submittedName>
        <fullName evidence="1">Uncharacterized protein</fullName>
    </submittedName>
</protein>
<dbReference type="RefSeq" id="WP_344599373.1">
    <property type="nucleotide sequence ID" value="NZ_BAAATK010000001.1"/>
</dbReference>
<evidence type="ECO:0000313" key="1">
    <source>
        <dbReference type="EMBL" id="GAA2420244.1"/>
    </source>
</evidence>
<proteinExistence type="predicted"/>
<dbReference type="Proteomes" id="UP001500460">
    <property type="component" value="Unassembled WGS sequence"/>
</dbReference>
<gene>
    <name evidence="1" type="ORF">GCM10010421_01720</name>
</gene>
<reference evidence="1 2" key="1">
    <citation type="journal article" date="2019" name="Int. J. Syst. Evol. Microbiol.">
        <title>The Global Catalogue of Microorganisms (GCM) 10K type strain sequencing project: providing services to taxonomists for standard genome sequencing and annotation.</title>
        <authorList>
            <consortium name="The Broad Institute Genomics Platform"/>
            <consortium name="The Broad Institute Genome Sequencing Center for Infectious Disease"/>
            <person name="Wu L."/>
            <person name="Ma J."/>
        </authorList>
    </citation>
    <scope>NUCLEOTIDE SEQUENCE [LARGE SCALE GENOMIC DNA]</scope>
    <source>
        <strain evidence="1 2">JCM 6922</strain>
    </source>
</reference>
<comment type="caution">
    <text evidence="1">The sequence shown here is derived from an EMBL/GenBank/DDBJ whole genome shotgun (WGS) entry which is preliminary data.</text>
</comment>
<name>A0ABN3J412_9ACTN</name>
<sequence length="81" mass="8471">MVVRTPRFPGRGAVIGESVDRGIAGGRARTEDVLRVLRLRGAGVPGAARERITGCSGPDVLGAWFDRVLTAADPQELSGEA</sequence>
<keyword evidence="2" id="KW-1185">Reference proteome</keyword>
<evidence type="ECO:0000313" key="2">
    <source>
        <dbReference type="Proteomes" id="UP001500460"/>
    </source>
</evidence>
<accession>A0ABN3J412</accession>
<organism evidence="1 2">
    <name type="scientific">Streptomyces glaucus</name>
    <dbReference type="NCBI Taxonomy" id="284029"/>
    <lineage>
        <taxon>Bacteria</taxon>
        <taxon>Bacillati</taxon>
        <taxon>Actinomycetota</taxon>
        <taxon>Actinomycetes</taxon>
        <taxon>Kitasatosporales</taxon>
        <taxon>Streptomycetaceae</taxon>
        <taxon>Streptomyces</taxon>
    </lineage>
</organism>